<feature type="modified residue" description="4-aspartylphosphate" evidence="5 7">
    <location>
        <position position="54"/>
    </location>
</feature>
<reference evidence="10" key="1">
    <citation type="journal article" date="2014" name="Appl. Environ. Microbiol.">
        <title>Detection and genomic characterization of motility in Lactobacillus curvatus: confirmation of motility in a species outside the Lactobacillus salivarius clade.</title>
        <authorList>
            <person name="Cousin F.J."/>
            <person name="Lynch S.M."/>
            <person name="Harris H.M."/>
            <person name="McCann A."/>
            <person name="Lynch D.B."/>
            <person name="Neville B.A."/>
            <person name="Irisawa T."/>
            <person name="Okada S."/>
            <person name="Endo A."/>
            <person name="O'Toole P.W."/>
        </authorList>
    </citation>
    <scope>NUCLEOTIDE SEQUENCE</scope>
    <source>
        <strain evidence="10">DSM 18630</strain>
    </source>
</reference>
<dbReference type="PROSITE" id="PS50110">
    <property type="entry name" value="RESPONSE_REGULATORY"/>
    <property type="match status" value="1"/>
</dbReference>
<dbReference type="GeneID" id="98318870"/>
<dbReference type="Pfam" id="PF00072">
    <property type="entry name" value="Response_reg"/>
    <property type="match status" value="1"/>
</dbReference>
<dbReference type="EC" id="3.1.1.61" evidence="5"/>
<feature type="active site" evidence="5 6">
    <location>
        <position position="164"/>
    </location>
</feature>
<dbReference type="CDD" id="cd16432">
    <property type="entry name" value="CheB_Rec"/>
    <property type="match status" value="1"/>
</dbReference>
<dbReference type="PANTHER" id="PTHR42872:SF6">
    <property type="entry name" value="PROTEIN-GLUTAMATE METHYLESTERASE_PROTEIN-GLUTAMINE GLUTAMINASE"/>
    <property type="match status" value="1"/>
</dbReference>
<dbReference type="Gene3D" id="3.40.50.2300">
    <property type="match status" value="1"/>
</dbReference>
<dbReference type="SUPFAM" id="SSF52172">
    <property type="entry name" value="CheY-like"/>
    <property type="match status" value="1"/>
</dbReference>
<evidence type="ECO:0000256" key="2">
    <source>
        <dbReference type="ARBA" id="ARBA00022500"/>
    </source>
</evidence>
<gene>
    <name evidence="5 10" type="primary">cheB</name>
</gene>
<dbReference type="InterPro" id="IPR035909">
    <property type="entry name" value="CheB_C"/>
</dbReference>
<comment type="subcellular location">
    <subcellularLocation>
        <location evidence="5">Cytoplasm</location>
    </subcellularLocation>
</comment>
<dbReference type="GO" id="GO:0006935">
    <property type="term" value="P:chemotaxis"/>
    <property type="evidence" value="ECO:0007669"/>
    <property type="project" value="UniProtKB-UniRule"/>
</dbReference>
<dbReference type="PANTHER" id="PTHR42872">
    <property type="entry name" value="PROTEIN-GLUTAMATE METHYLESTERASE/PROTEIN-GLUTAMINE GLUTAMINASE"/>
    <property type="match status" value="1"/>
</dbReference>
<feature type="active site" evidence="5 6">
    <location>
        <position position="191"/>
    </location>
</feature>
<evidence type="ECO:0000256" key="7">
    <source>
        <dbReference type="PROSITE-ProRule" id="PRU00169"/>
    </source>
</evidence>
<dbReference type="GO" id="GO:0000156">
    <property type="term" value="F:phosphorelay response regulator activity"/>
    <property type="evidence" value="ECO:0007669"/>
    <property type="project" value="InterPro"/>
</dbReference>
<evidence type="ECO:0000259" key="9">
    <source>
        <dbReference type="PROSITE" id="PS50122"/>
    </source>
</evidence>
<evidence type="ECO:0000256" key="6">
    <source>
        <dbReference type="PROSITE-ProRule" id="PRU00050"/>
    </source>
</evidence>
<evidence type="ECO:0000256" key="3">
    <source>
        <dbReference type="ARBA" id="ARBA00022801"/>
    </source>
</evidence>
<evidence type="ECO:0000313" key="10">
    <source>
        <dbReference type="EMBL" id="AJA33986.1"/>
    </source>
</evidence>
<dbReference type="PIRSF" id="PIRSF000876">
    <property type="entry name" value="RR_chemtxs_CheB"/>
    <property type="match status" value="1"/>
</dbReference>
<dbReference type="SMART" id="SM00448">
    <property type="entry name" value="REC"/>
    <property type="match status" value="1"/>
</dbReference>
<evidence type="ECO:0000259" key="8">
    <source>
        <dbReference type="PROSITE" id="PS50110"/>
    </source>
</evidence>
<dbReference type="HAMAP" id="MF_00099">
    <property type="entry name" value="CheB_chemtxs"/>
    <property type="match status" value="1"/>
</dbReference>
<dbReference type="Gene3D" id="3.40.50.180">
    <property type="entry name" value="Methylesterase CheB, C-terminal domain"/>
    <property type="match status" value="1"/>
</dbReference>
<feature type="domain" description="CheB-type methylesterase" evidence="9">
    <location>
        <begin position="152"/>
        <end position="338"/>
    </location>
</feature>
<protein>
    <recommendedName>
        <fullName evidence="5">Protein-glutamate methylesterase/protein-glutamine glutaminase</fullName>
        <ecNumber evidence="5">3.1.1.61</ecNumber>
        <ecNumber evidence="5">3.5.1.44</ecNumber>
    </recommendedName>
</protein>
<dbReference type="SUPFAM" id="SSF52738">
    <property type="entry name" value="Methylesterase CheB, C-terminal domain"/>
    <property type="match status" value="1"/>
</dbReference>
<dbReference type="GO" id="GO:0008984">
    <property type="term" value="F:protein-glutamate methylesterase activity"/>
    <property type="evidence" value="ECO:0007669"/>
    <property type="project" value="UniProtKB-UniRule"/>
</dbReference>
<keyword evidence="2 5" id="KW-0145">Chemotaxis</keyword>
<dbReference type="EC" id="3.5.1.44" evidence="5"/>
<proteinExistence type="inferred from homology"/>
<evidence type="ECO:0000256" key="4">
    <source>
        <dbReference type="ARBA" id="ARBA00048267"/>
    </source>
</evidence>
<dbReference type="NCBIfam" id="NF001965">
    <property type="entry name" value="PRK00742.1"/>
    <property type="match status" value="1"/>
</dbReference>
<dbReference type="InterPro" id="IPR000673">
    <property type="entry name" value="Sig_transdc_resp-reg_Me-estase"/>
</dbReference>
<comment type="catalytic activity">
    <reaction evidence="4 5">
        <text>[protein]-L-glutamate 5-O-methyl ester + H2O = L-glutamyl-[protein] + methanol + H(+)</text>
        <dbReference type="Rhea" id="RHEA:23236"/>
        <dbReference type="Rhea" id="RHEA-COMP:10208"/>
        <dbReference type="Rhea" id="RHEA-COMP:10311"/>
        <dbReference type="ChEBI" id="CHEBI:15377"/>
        <dbReference type="ChEBI" id="CHEBI:15378"/>
        <dbReference type="ChEBI" id="CHEBI:17790"/>
        <dbReference type="ChEBI" id="CHEBI:29973"/>
        <dbReference type="ChEBI" id="CHEBI:82795"/>
        <dbReference type="EC" id="3.1.1.61"/>
    </reaction>
</comment>
<dbReference type="EMBL" id="KM886864">
    <property type="protein sequence ID" value="AJA33986.1"/>
    <property type="molecule type" value="Genomic_DNA"/>
</dbReference>
<dbReference type="InterPro" id="IPR001789">
    <property type="entry name" value="Sig_transdc_resp-reg_receiver"/>
</dbReference>
<dbReference type="InterPro" id="IPR008248">
    <property type="entry name" value="CheB-like"/>
</dbReference>
<keyword evidence="5 7" id="KW-0597">Phosphoprotein</keyword>
<dbReference type="PROSITE" id="PS50122">
    <property type="entry name" value="CHEB"/>
    <property type="match status" value="1"/>
</dbReference>
<comment type="function">
    <text evidence="5">Involved in chemotaxis. Part of a chemotaxis signal transduction system that modulates chemotaxis in response to various stimuli. Catalyzes the demethylation of specific methylglutamate residues introduced into the chemoreceptors (methyl-accepting chemotaxis proteins or MCP) by CheR. Also mediates the irreversible deamidation of specific glutamine residues to glutamic acid.</text>
</comment>
<name>A0A0A7RFI4_9LACO</name>
<comment type="domain">
    <text evidence="5">Contains a C-terminal catalytic domain, and an N-terminal region which modulates catalytic activity.</text>
</comment>
<keyword evidence="3 5" id="KW-0378">Hydrolase</keyword>
<accession>A0A0A7RFI4</accession>
<dbReference type="GO" id="GO:0005737">
    <property type="term" value="C:cytoplasm"/>
    <property type="evidence" value="ECO:0007669"/>
    <property type="project" value="UniProtKB-SubCell"/>
</dbReference>
<dbReference type="AlphaFoldDB" id="A0A0A7RFI4"/>
<dbReference type="GO" id="GO:0050568">
    <property type="term" value="F:protein-glutamine glutaminase activity"/>
    <property type="evidence" value="ECO:0007669"/>
    <property type="project" value="UniProtKB-UniRule"/>
</dbReference>
<evidence type="ECO:0000256" key="5">
    <source>
        <dbReference type="HAMAP-Rule" id="MF_00099"/>
    </source>
</evidence>
<comment type="catalytic activity">
    <reaction evidence="5">
        <text>L-glutaminyl-[protein] + H2O = L-glutamyl-[protein] + NH4(+)</text>
        <dbReference type="Rhea" id="RHEA:16441"/>
        <dbReference type="Rhea" id="RHEA-COMP:10207"/>
        <dbReference type="Rhea" id="RHEA-COMP:10208"/>
        <dbReference type="ChEBI" id="CHEBI:15377"/>
        <dbReference type="ChEBI" id="CHEBI:28938"/>
        <dbReference type="ChEBI" id="CHEBI:29973"/>
        <dbReference type="ChEBI" id="CHEBI:30011"/>
        <dbReference type="EC" id="3.5.1.44"/>
    </reaction>
</comment>
<dbReference type="CDD" id="cd17541">
    <property type="entry name" value="REC_CheB-like"/>
    <property type="match status" value="1"/>
</dbReference>
<comment type="similarity">
    <text evidence="5">Belongs to the CheB family.</text>
</comment>
<keyword evidence="1 5" id="KW-0963">Cytoplasm</keyword>
<evidence type="ECO:0000256" key="1">
    <source>
        <dbReference type="ARBA" id="ARBA00022490"/>
    </source>
</evidence>
<feature type="domain" description="Response regulatory" evidence="8">
    <location>
        <begin position="2"/>
        <end position="118"/>
    </location>
</feature>
<dbReference type="Pfam" id="PF01339">
    <property type="entry name" value="CheB_methylest"/>
    <property type="match status" value="1"/>
</dbReference>
<dbReference type="InterPro" id="IPR011006">
    <property type="entry name" value="CheY-like_superfamily"/>
</dbReference>
<organism evidence="10">
    <name type="scientific">Liquorilactobacillus ghanensis</name>
    <dbReference type="NCBI Taxonomy" id="399370"/>
    <lineage>
        <taxon>Bacteria</taxon>
        <taxon>Bacillati</taxon>
        <taxon>Bacillota</taxon>
        <taxon>Bacilli</taxon>
        <taxon>Lactobacillales</taxon>
        <taxon>Lactobacillaceae</taxon>
        <taxon>Liquorilactobacillus</taxon>
    </lineage>
</organism>
<sequence>MKILIVDDSAFMRRVISDLTQKISFIQTVEIARNGQKAVEAVKDDPEIDLILMDIEMPVMDGLTALKEIKKLRNVPVIMLSSLSNQDVTIEALDAGAADFIEKPVNLFSIKQEWITDFKNKILMVKNKSQQTLNPVDQSLGVTDLTTVPGQLPTFVHAMVIGASTGGPRTLLRIIRHLPAEIKMPIFIVQHMPKGFTASFAKRLNQETTSQIVEAQDGMRIERQVYLCPGDYHMTLENGQIKLNQQPKLHGTRPAVDYLFSSAAKMYRRNLVAVLLTGMGSDGAKGMADIHQLGGYTIAEDEASCVVFGMPRSAIELGVVNEILDLSAIEQKINQIVG</sequence>
<comment type="PTM">
    <text evidence="5">Phosphorylated by CheA. Phosphorylation of the N-terminal regulatory domain activates the methylesterase activity.</text>
</comment>
<feature type="active site" evidence="5 6">
    <location>
        <position position="282"/>
    </location>
</feature>